<gene>
    <name evidence="3" type="ORF">GCM10008088_04160</name>
</gene>
<keyword evidence="4" id="KW-1185">Reference proteome</keyword>
<dbReference type="RefSeq" id="WP_027886026.1">
    <property type="nucleotide sequence ID" value="NZ_BMWY01000001.1"/>
</dbReference>
<feature type="domain" description="DUF4440" evidence="2">
    <location>
        <begin position="29"/>
        <end position="133"/>
    </location>
</feature>
<feature type="chain" id="PRO_5045394484" description="DUF4440 domain-containing protein" evidence="1">
    <location>
        <begin position="22"/>
        <end position="142"/>
    </location>
</feature>
<dbReference type="InterPro" id="IPR032710">
    <property type="entry name" value="NTF2-like_dom_sf"/>
</dbReference>
<dbReference type="GeneID" id="94368062"/>
<name>A0ABQ3BHV7_9FLAO</name>
<sequence length="142" mass="16398">MRTIISLLGCFFIAAFTLTQAQTQQQLEQTVEEFRKVLIEPTEEELLELTAKDLDYWHSSGNYEDQETFIATLLSGKSDFVTLSFSDQKIKLHDQTAIVHHILEAKTNDSGKPGNVKIGNLLVWQWQNNRWKLIARQAYKLK</sequence>
<feature type="signal peptide" evidence="1">
    <location>
        <begin position="1"/>
        <end position="21"/>
    </location>
</feature>
<protein>
    <recommendedName>
        <fullName evidence="2">DUF4440 domain-containing protein</fullName>
    </recommendedName>
</protein>
<evidence type="ECO:0000313" key="3">
    <source>
        <dbReference type="EMBL" id="GGZ45992.1"/>
    </source>
</evidence>
<dbReference type="Proteomes" id="UP000615593">
    <property type="component" value="Unassembled WGS sequence"/>
</dbReference>
<keyword evidence="1" id="KW-0732">Signal</keyword>
<proteinExistence type="predicted"/>
<dbReference type="InterPro" id="IPR027843">
    <property type="entry name" value="DUF4440"/>
</dbReference>
<comment type="caution">
    <text evidence="3">The sequence shown here is derived from an EMBL/GenBank/DDBJ whole genome shotgun (WGS) entry which is preliminary data.</text>
</comment>
<reference evidence="4" key="1">
    <citation type="journal article" date="2019" name="Int. J. Syst. Evol. Microbiol.">
        <title>The Global Catalogue of Microorganisms (GCM) 10K type strain sequencing project: providing services to taxonomists for standard genome sequencing and annotation.</title>
        <authorList>
            <consortium name="The Broad Institute Genomics Platform"/>
            <consortium name="The Broad Institute Genome Sequencing Center for Infectious Disease"/>
            <person name="Wu L."/>
            <person name="Ma J."/>
        </authorList>
    </citation>
    <scope>NUCLEOTIDE SEQUENCE [LARGE SCALE GENOMIC DNA]</scope>
    <source>
        <strain evidence="4">KCTC 12708</strain>
    </source>
</reference>
<accession>A0ABQ3BHV7</accession>
<evidence type="ECO:0000313" key="4">
    <source>
        <dbReference type="Proteomes" id="UP000615593"/>
    </source>
</evidence>
<dbReference type="Gene3D" id="3.10.450.50">
    <property type="match status" value="1"/>
</dbReference>
<dbReference type="Pfam" id="PF14534">
    <property type="entry name" value="DUF4440"/>
    <property type="match status" value="1"/>
</dbReference>
<dbReference type="EMBL" id="BMWY01000001">
    <property type="protein sequence ID" value="GGZ45992.1"/>
    <property type="molecule type" value="Genomic_DNA"/>
</dbReference>
<evidence type="ECO:0000259" key="2">
    <source>
        <dbReference type="Pfam" id="PF14534"/>
    </source>
</evidence>
<organism evidence="3 4">
    <name type="scientific">Mesonia mobilis</name>
    <dbReference type="NCBI Taxonomy" id="369791"/>
    <lineage>
        <taxon>Bacteria</taxon>
        <taxon>Pseudomonadati</taxon>
        <taxon>Bacteroidota</taxon>
        <taxon>Flavobacteriia</taxon>
        <taxon>Flavobacteriales</taxon>
        <taxon>Flavobacteriaceae</taxon>
        <taxon>Mesonia</taxon>
    </lineage>
</organism>
<evidence type="ECO:0000256" key="1">
    <source>
        <dbReference type="SAM" id="SignalP"/>
    </source>
</evidence>
<dbReference type="SUPFAM" id="SSF54427">
    <property type="entry name" value="NTF2-like"/>
    <property type="match status" value="1"/>
</dbReference>